<dbReference type="AlphaFoldDB" id="A0A4P6HS07"/>
<dbReference type="InterPro" id="IPR005913">
    <property type="entry name" value="dTDP_dehydrorham_reduct"/>
</dbReference>
<dbReference type="KEGG" id="dcb:C3Y92_13085"/>
<dbReference type="OrthoDB" id="9803892at2"/>
<evidence type="ECO:0000256" key="5">
    <source>
        <dbReference type="ARBA" id="ARBA00048200"/>
    </source>
</evidence>
<evidence type="ECO:0000259" key="7">
    <source>
        <dbReference type="Pfam" id="PF04321"/>
    </source>
</evidence>
<dbReference type="PANTHER" id="PTHR10491:SF4">
    <property type="entry name" value="METHIONINE ADENOSYLTRANSFERASE 2 SUBUNIT BETA"/>
    <property type="match status" value="1"/>
</dbReference>
<comment type="pathway">
    <text evidence="1 6">Carbohydrate biosynthesis; dTDP-L-rhamnose biosynthesis.</text>
</comment>
<dbReference type="EMBL" id="CP026538">
    <property type="protein sequence ID" value="QAZ68108.1"/>
    <property type="molecule type" value="Genomic_DNA"/>
</dbReference>
<dbReference type="UniPathway" id="UPA00124"/>
<dbReference type="EC" id="1.1.1.133" evidence="3 6"/>
<gene>
    <name evidence="8" type="primary">rfbD</name>
    <name evidence="8" type="ORF">C3Y92_13085</name>
</gene>
<evidence type="ECO:0000256" key="4">
    <source>
        <dbReference type="ARBA" id="ARBA00017099"/>
    </source>
</evidence>
<accession>A0A4P6HS07</accession>
<dbReference type="CDD" id="cd05254">
    <property type="entry name" value="dTDP_HR_like_SDR_e"/>
    <property type="match status" value="1"/>
</dbReference>
<protein>
    <recommendedName>
        <fullName evidence="4 6">dTDP-4-dehydrorhamnose reductase</fullName>
        <ecNumber evidence="3 6">1.1.1.133</ecNumber>
    </recommendedName>
</protein>
<keyword evidence="6" id="KW-0521">NADP</keyword>
<feature type="domain" description="RmlD-like substrate binding" evidence="7">
    <location>
        <begin position="11"/>
        <end position="288"/>
    </location>
</feature>
<dbReference type="Gene3D" id="3.40.50.720">
    <property type="entry name" value="NAD(P)-binding Rossmann-like Domain"/>
    <property type="match status" value="1"/>
</dbReference>
<dbReference type="PANTHER" id="PTHR10491">
    <property type="entry name" value="DTDP-4-DEHYDRORHAMNOSE REDUCTASE"/>
    <property type="match status" value="1"/>
</dbReference>
<evidence type="ECO:0000256" key="2">
    <source>
        <dbReference type="ARBA" id="ARBA00010944"/>
    </source>
</evidence>
<dbReference type="Proteomes" id="UP000293296">
    <property type="component" value="Chromosome"/>
</dbReference>
<proteinExistence type="inferred from homology"/>
<name>A0A4P6HS07_9BACT</name>
<comment type="catalytic activity">
    <reaction evidence="5">
        <text>dTDP-beta-L-rhamnose + NADP(+) = dTDP-4-dehydro-beta-L-rhamnose + NADPH + H(+)</text>
        <dbReference type="Rhea" id="RHEA:21796"/>
        <dbReference type="ChEBI" id="CHEBI:15378"/>
        <dbReference type="ChEBI" id="CHEBI:57510"/>
        <dbReference type="ChEBI" id="CHEBI:57783"/>
        <dbReference type="ChEBI" id="CHEBI:58349"/>
        <dbReference type="ChEBI" id="CHEBI:62830"/>
        <dbReference type="EC" id="1.1.1.133"/>
    </reaction>
</comment>
<evidence type="ECO:0000313" key="9">
    <source>
        <dbReference type="Proteomes" id="UP000293296"/>
    </source>
</evidence>
<reference evidence="8 9" key="1">
    <citation type="submission" date="2018-02" db="EMBL/GenBank/DDBJ databases">
        <title>Genome sequence of Desulfovibrio carbinolicus DSM 3852.</title>
        <authorList>
            <person name="Wilbanks E."/>
            <person name="Skennerton C.T."/>
            <person name="Orphan V.J."/>
        </authorList>
    </citation>
    <scope>NUCLEOTIDE SEQUENCE [LARGE SCALE GENOMIC DNA]</scope>
    <source>
        <strain evidence="8 9">DSM 3852</strain>
    </source>
</reference>
<dbReference type="NCBIfam" id="TIGR01214">
    <property type="entry name" value="rmlD"/>
    <property type="match status" value="1"/>
</dbReference>
<organism evidence="8 9">
    <name type="scientific">Solidesulfovibrio carbinolicus</name>
    <dbReference type="NCBI Taxonomy" id="296842"/>
    <lineage>
        <taxon>Bacteria</taxon>
        <taxon>Pseudomonadati</taxon>
        <taxon>Thermodesulfobacteriota</taxon>
        <taxon>Desulfovibrionia</taxon>
        <taxon>Desulfovibrionales</taxon>
        <taxon>Desulfovibrionaceae</taxon>
        <taxon>Solidesulfovibrio</taxon>
    </lineage>
</organism>
<comment type="function">
    <text evidence="6">Catalyzes the reduction of dTDP-6-deoxy-L-lyxo-4-hexulose to yield dTDP-L-rhamnose.</text>
</comment>
<dbReference type="SUPFAM" id="SSF51735">
    <property type="entry name" value="NAD(P)-binding Rossmann-fold domains"/>
    <property type="match status" value="1"/>
</dbReference>
<keyword evidence="9" id="KW-1185">Reference proteome</keyword>
<evidence type="ECO:0000256" key="6">
    <source>
        <dbReference type="RuleBase" id="RU364082"/>
    </source>
</evidence>
<dbReference type="GO" id="GO:0019305">
    <property type="term" value="P:dTDP-rhamnose biosynthetic process"/>
    <property type="evidence" value="ECO:0007669"/>
    <property type="project" value="UniProtKB-UniPathway"/>
</dbReference>
<evidence type="ECO:0000256" key="1">
    <source>
        <dbReference type="ARBA" id="ARBA00004781"/>
    </source>
</evidence>
<dbReference type="InterPro" id="IPR029903">
    <property type="entry name" value="RmlD-like-bd"/>
</dbReference>
<dbReference type="GO" id="GO:0008831">
    <property type="term" value="F:dTDP-4-dehydrorhamnose reductase activity"/>
    <property type="evidence" value="ECO:0007669"/>
    <property type="project" value="UniProtKB-EC"/>
</dbReference>
<comment type="similarity">
    <text evidence="2 6">Belongs to the dTDP-4-dehydrorhamnose reductase family.</text>
</comment>
<evidence type="ECO:0000313" key="8">
    <source>
        <dbReference type="EMBL" id="QAZ68108.1"/>
    </source>
</evidence>
<dbReference type="Pfam" id="PF04321">
    <property type="entry name" value="RmlD_sub_bind"/>
    <property type="match status" value="1"/>
</dbReference>
<evidence type="ECO:0000256" key="3">
    <source>
        <dbReference type="ARBA" id="ARBA00012929"/>
    </source>
</evidence>
<keyword evidence="6" id="KW-0560">Oxidoreductase</keyword>
<dbReference type="Gene3D" id="3.90.25.10">
    <property type="entry name" value="UDP-galactose 4-epimerase, domain 1"/>
    <property type="match status" value="1"/>
</dbReference>
<dbReference type="RefSeq" id="WP_129353286.1">
    <property type="nucleotide sequence ID" value="NZ_CP026538.1"/>
</dbReference>
<dbReference type="InterPro" id="IPR036291">
    <property type="entry name" value="NAD(P)-bd_dom_sf"/>
</dbReference>
<sequence>MSGDAKAPRAIVLGGLTGLVGRPLSRVMEEAGFAVLPTTRTILDPFDMEALAREIERFEATHVVNTVAYTAVDAAEDEADEAYRLNRDLPGRLARVCRKAGATLVHLSTDFVFDGSKGTPYVEDDAPNPESVYGASKLAGERAILDSGLEAFQILRTAWLYGPGKKNFVATILGLAKTREELKVVADQIGSPTYTLDLAGWIADLARTEAAGIFHAVGSGQASWCELAAEAVAASGLPCRVLPIPSDAYPQKAKRPPYSVLDNAKLAAAIGRAPRAWTITVREYVYELMQASA</sequence>